<keyword evidence="3" id="KW-1185">Reference proteome</keyword>
<reference evidence="3" key="1">
    <citation type="submission" date="2020-09" db="EMBL/GenBank/DDBJ databases">
        <title>The genome sequence of strain Labrenzia suaedae 4C16A.</title>
        <authorList>
            <person name="Liu Y."/>
        </authorList>
    </citation>
    <scope>NUCLEOTIDE SEQUENCE [LARGE SCALE GENOMIC DNA]</scope>
    <source>
        <strain evidence="3">4C16A</strain>
    </source>
</reference>
<feature type="region of interest" description="Disordered" evidence="1">
    <location>
        <begin position="1"/>
        <end position="59"/>
    </location>
</feature>
<evidence type="ECO:0000256" key="1">
    <source>
        <dbReference type="SAM" id="MobiDB-lite"/>
    </source>
</evidence>
<evidence type="ECO:0000313" key="3">
    <source>
        <dbReference type="Proteomes" id="UP000632063"/>
    </source>
</evidence>
<sequence>MNVGSVGSGATAQQISRFSSNEMKEGPGPDKINDHDADDLGAASAPAPKGTGTLVDITV</sequence>
<dbReference type="EMBL" id="JACYXI010000005">
    <property type="protein sequence ID" value="MBD8891900.1"/>
    <property type="molecule type" value="Genomic_DNA"/>
</dbReference>
<name>A0ABR9CM23_9HYPH</name>
<dbReference type="RefSeq" id="WP_192148031.1">
    <property type="nucleotide sequence ID" value="NZ_JACYXI010000005.1"/>
</dbReference>
<proteinExistence type="predicted"/>
<accession>A0ABR9CM23</accession>
<reference evidence="2 3" key="2">
    <citation type="journal article" date="2021" name="Int. J. Syst. Evol. Microbiol.">
        <title>Roseibium litorale sp. nov., isolated from a tidal flat sediment and proposal for the reclassification of Labrenzia polysiphoniae as Roseibium polysiphoniae comb. nov.</title>
        <authorList>
            <person name="Liu Y."/>
            <person name="Pei T."/>
            <person name="Du J."/>
            <person name="Chao M."/>
            <person name="Deng M.R."/>
            <person name="Zhu H."/>
        </authorList>
    </citation>
    <scope>NUCLEOTIDE SEQUENCE [LARGE SCALE GENOMIC DNA]</scope>
    <source>
        <strain evidence="2 3">4C16A</strain>
    </source>
</reference>
<organism evidence="2 3">
    <name type="scientific">Roseibium litorale</name>
    <dbReference type="NCBI Taxonomy" id="2803841"/>
    <lineage>
        <taxon>Bacteria</taxon>
        <taxon>Pseudomonadati</taxon>
        <taxon>Pseudomonadota</taxon>
        <taxon>Alphaproteobacteria</taxon>
        <taxon>Hyphomicrobiales</taxon>
        <taxon>Stappiaceae</taxon>
        <taxon>Roseibium</taxon>
    </lineage>
</organism>
<protein>
    <submittedName>
        <fullName evidence="2">Uncharacterized protein</fullName>
    </submittedName>
</protein>
<evidence type="ECO:0000313" key="2">
    <source>
        <dbReference type="EMBL" id="MBD8891900.1"/>
    </source>
</evidence>
<gene>
    <name evidence="2" type="ORF">IG616_10085</name>
</gene>
<dbReference type="Proteomes" id="UP000632063">
    <property type="component" value="Unassembled WGS sequence"/>
</dbReference>
<feature type="compositionally biased region" description="Polar residues" evidence="1">
    <location>
        <begin position="8"/>
        <end position="21"/>
    </location>
</feature>
<comment type="caution">
    <text evidence="2">The sequence shown here is derived from an EMBL/GenBank/DDBJ whole genome shotgun (WGS) entry which is preliminary data.</text>
</comment>
<feature type="compositionally biased region" description="Basic and acidic residues" evidence="1">
    <location>
        <begin position="22"/>
        <end position="35"/>
    </location>
</feature>